<dbReference type="GO" id="GO:0008081">
    <property type="term" value="F:phosphoric diester hydrolase activity"/>
    <property type="evidence" value="ECO:0007669"/>
    <property type="project" value="InterPro"/>
</dbReference>
<evidence type="ECO:0000313" key="6">
    <source>
        <dbReference type="EMBL" id="KAH9378645.1"/>
    </source>
</evidence>
<dbReference type="VEuPathDB" id="VectorBase:HLOH_041723"/>
<evidence type="ECO:0000256" key="3">
    <source>
        <dbReference type="ARBA" id="ARBA00022842"/>
    </source>
</evidence>
<comment type="catalytic activity">
    <reaction evidence="1">
        <text>an N-(acyl)-sphingosylphosphoethanolamine = an N-(acyl)-sphingosyl-1,3-cyclic phosphate + ethanolamine</text>
        <dbReference type="Rhea" id="RHEA:60648"/>
        <dbReference type="ChEBI" id="CHEBI:57603"/>
        <dbReference type="ChEBI" id="CHEBI:143891"/>
        <dbReference type="ChEBI" id="CHEBI:143892"/>
    </reaction>
</comment>
<keyword evidence="5" id="KW-0456">Lyase</keyword>
<gene>
    <name evidence="6" type="ORF">HPB48_013290</name>
</gene>
<accession>A0A9J6GT20</accession>
<sequence>MYNVRTALIISRLTGFDFGDFGKPSKVGEAFAQLGIGSHRWQGGGMTNCLVDTLGNLQLPKMVSCRDGLRSNCDFVDKVYAWTVDTPATIKRVIK</sequence>
<dbReference type="GO" id="GO:0016829">
    <property type="term" value="F:lyase activity"/>
    <property type="evidence" value="ECO:0007669"/>
    <property type="project" value="UniProtKB-KW"/>
</dbReference>
<dbReference type="EMBL" id="JABSTR010000009">
    <property type="protein sequence ID" value="KAH9378645.1"/>
    <property type="molecule type" value="Genomic_DNA"/>
</dbReference>
<comment type="caution">
    <text evidence="6">The sequence shown here is derived from an EMBL/GenBank/DDBJ whole genome shotgun (WGS) entry which is preliminary data.</text>
</comment>
<dbReference type="Gene3D" id="3.20.20.190">
    <property type="entry name" value="Phosphatidylinositol (PI) phosphodiesterase"/>
    <property type="match status" value="1"/>
</dbReference>
<evidence type="ECO:0000313" key="7">
    <source>
        <dbReference type="Proteomes" id="UP000821853"/>
    </source>
</evidence>
<dbReference type="Proteomes" id="UP000821853">
    <property type="component" value="Unassembled WGS sequence"/>
</dbReference>
<keyword evidence="2" id="KW-0479">Metal-binding</keyword>
<dbReference type="GO" id="GO:0006629">
    <property type="term" value="P:lipid metabolic process"/>
    <property type="evidence" value="ECO:0007669"/>
    <property type="project" value="InterPro"/>
</dbReference>
<evidence type="ECO:0000256" key="5">
    <source>
        <dbReference type="ARBA" id="ARBA00023239"/>
    </source>
</evidence>
<keyword evidence="3" id="KW-0460">Magnesium</keyword>
<evidence type="ECO:0000256" key="2">
    <source>
        <dbReference type="ARBA" id="ARBA00022723"/>
    </source>
</evidence>
<dbReference type="AlphaFoldDB" id="A0A9J6GT20"/>
<reference evidence="6 7" key="1">
    <citation type="journal article" date="2020" name="Cell">
        <title>Large-Scale Comparative Analyses of Tick Genomes Elucidate Their Genetic Diversity and Vector Capacities.</title>
        <authorList>
            <consortium name="Tick Genome and Microbiome Consortium (TIGMIC)"/>
            <person name="Jia N."/>
            <person name="Wang J."/>
            <person name="Shi W."/>
            <person name="Du L."/>
            <person name="Sun Y."/>
            <person name="Zhan W."/>
            <person name="Jiang J.F."/>
            <person name="Wang Q."/>
            <person name="Zhang B."/>
            <person name="Ji P."/>
            <person name="Bell-Sakyi L."/>
            <person name="Cui X.M."/>
            <person name="Yuan T.T."/>
            <person name="Jiang B.G."/>
            <person name="Yang W.F."/>
            <person name="Lam T.T."/>
            <person name="Chang Q.C."/>
            <person name="Ding S.J."/>
            <person name="Wang X.J."/>
            <person name="Zhu J.G."/>
            <person name="Ruan X.D."/>
            <person name="Zhao L."/>
            <person name="Wei J.T."/>
            <person name="Ye R.Z."/>
            <person name="Que T.C."/>
            <person name="Du C.H."/>
            <person name="Zhou Y.H."/>
            <person name="Cheng J.X."/>
            <person name="Dai P.F."/>
            <person name="Guo W.B."/>
            <person name="Han X.H."/>
            <person name="Huang E.J."/>
            <person name="Li L.F."/>
            <person name="Wei W."/>
            <person name="Gao Y.C."/>
            <person name="Liu J.Z."/>
            <person name="Shao H.Z."/>
            <person name="Wang X."/>
            <person name="Wang C.C."/>
            <person name="Yang T.C."/>
            <person name="Huo Q.B."/>
            <person name="Li W."/>
            <person name="Chen H.Y."/>
            <person name="Chen S.E."/>
            <person name="Zhou L.G."/>
            <person name="Ni X.B."/>
            <person name="Tian J.H."/>
            <person name="Sheng Y."/>
            <person name="Liu T."/>
            <person name="Pan Y.S."/>
            <person name="Xia L.Y."/>
            <person name="Li J."/>
            <person name="Zhao F."/>
            <person name="Cao W.C."/>
        </authorList>
    </citation>
    <scope>NUCLEOTIDE SEQUENCE [LARGE SCALE GENOMIC DNA]</scope>
    <source>
        <strain evidence="6">HaeL-2018</strain>
    </source>
</reference>
<proteinExistence type="predicted"/>
<keyword evidence="4" id="KW-1015">Disulfide bond</keyword>
<dbReference type="GO" id="GO:0046872">
    <property type="term" value="F:metal ion binding"/>
    <property type="evidence" value="ECO:0007669"/>
    <property type="project" value="UniProtKB-KW"/>
</dbReference>
<organism evidence="6 7">
    <name type="scientific">Haemaphysalis longicornis</name>
    <name type="common">Bush tick</name>
    <dbReference type="NCBI Taxonomy" id="44386"/>
    <lineage>
        <taxon>Eukaryota</taxon>
        <taxon>Metazoa</taxon>
        <taxon>Ecdysozoa</taxon>
        <taxon>Arthropoda</taxon>
        <taxon>Chelicerata</taxon>
        <taxon>Arachnida</taxon>
        <taxon>Acari</taxon>
        <taxon>Parasitiformes</taxon>
        <taxon>Ixodida</taxon>
        <taxon>Ixodoidea</taxon>
        <taxon>Ixodidae</taxon>
        <taxon>Haemaphysalinae</taxon>
        <taxon>Haemaphysalis</taxon>
    </lineage>
</organism>
<evidence type="ECO:0000256" key="4">
    <source>
        <dbReference type="ARBA" id="ARBA00023157"/>
    </source>
</evidence>
<evidence type="ECO:0000256" key="1">
    <source>
        <dbReference type="ARBA" id="ARBA00000110"/>
    </source>
</evidence>
<name>A0A9J6GT20_HAELO</name>
<dbReference type="InterPro" id="IPR017946">
    <property type="entry name" value="PLC-like_Pdiesterase_TIM-brl"/>
</dbReference>
<protein>
    <submittedName>
        <fullName evidence="6">Uncharacterized protein</fullName>
    </submittedName>
</protein>
<keyword evidence="7" id="KW-1185">Reference proteome</keyword>